<evidence type="ECO:0000256" key="5">
    <source>
        <dbReference type="ARBA" id="ARBA00022833"/>
    </source>
</evidence>
<dbReference type="Proteomes" id="UP000264820">
    <property type="component" value="Unplaced"/>
</dbReference>
<organism evidence="15 16">
    <name type="scientific">Hippocampus comes</name>
    <name type="common">Tiger tail seahorse</name>
    <dbReference type="NCBI Taxonomy" id="109280"/>
    <lineage>
        <taxon>Eukaryota</taxon>
        <taxon>Metazoa</taxon>
        <taxon>Chordata</taxon>
        <taxon>Craniata</taxon>
        <taxon>Vertebrata</taxon>
        <taxon>Euteleostomi</taxon>
        <taxon>Actinopterygii</taxon>
        <taxon>Neopterygii</taxon>
        <taxon>Teleostei</taxon>
        <taxon>Neoteleostei</taxon>
        <taxon>Acanthomorphata</taxon>
        <taxon>Syngnathiaria</taxon>
        <taxon>Syngnathiformes</taxon>
        <taxon>Syngnathoidei</taxon>
        <taxon>Syngnathidae</taxon>
        <taxon>Hippocampus</taxon>
    </lineage>
</organism>
<evidence type="ECO:0000256" key="7">
    <source>
        <dbReference type="ARBA" id="ARBA00023145"/>
    </source>
</evidence>
<evidence type="ECO:0000256" key="2">
    <source>
        <dbReference type="ARBA" id="ARBA00022723"/>
    </source>
</evidence>
<keyword evidence="10" id="KW-0968">Cytoplasmic vesicle</keyword>
<evidence type="ECO:0000256" key="6">
    <source>
        <dbReference type="ARBA" id="ARBA00023049"/>
    </source>
</evidence>
<evidence type="ECO:0000256" key="12">
    <source>
        <dbReference type="PROSITE-ProRule" id="PRU01211"/>
    </source>
</evidence>
<dbReference type="InterPro" id="IPR024079">
    <property type="entry name" value="MetalloPept_cat_dom_sf"/>
</dbReference>
<evidence type="ECO:0000256" key="8">
    <source>
        <dbReference type="ARBA" id="ARBA00023157"/>
    </source>
</evidence>
<feature type="chain" id="PRO_5018378140" description="Metalloendopeptidase" evidence="13">
    <location>
        <begin position="21"/>
        <end position="260"/>
    </location>
</feature>
<protein>
    <recommendedName>
        <fullName evidence="13">Metalloendopeptidase</fullName>
        <ecNumber evidence="13">3.4.24.-</ecNumber>
    </recommendedName>
</protein>
<keyword evidence="6 12" id="KW-0482">Metalloprotease</keyword>
<name>A0A3Q2Y2N7_HIPCM</name>
<dbReference type="PROSITE" id="PS51864">
    <property type="entry name" value="ASTACIN"/>
    <property type="match status" value="1"/>
</dbReference>
<keyword evidence="5 12" id="KW-0862">Zinc</keyword>
<comment type="subcellular location">
    <subcellularLocation>
        <location evidence="11">Zymogen granule</location>
    </subcellularLocation>
</comment>
<feature type="binding site" evidence="12">
    <location>
        <position position="164"/>
    </location>
    <ligand>
        <name>Zn(2+)</name>
        <dbReference type="ChEBI" id="CHEBI:29105"/>
        <note>catalytic</note>
    </ligand>
</feature>
<dbReference type="GO" id="GO:0004222">
    <property type="term" value="F:metalloendopeptidase activity"/>
    <property type="evidence" value="ECO:0007669"/>
    <property type="project" value="UniProtKB-UniRule"/>
</dbReference>
<evidence type="ECO:0000256" key="1">
    <source>
        <dbReference type="ARBA" id="ARBA00022670"/>
    </source>
</evidence>
<keyword evidence="2 12" id="KW-0479">Metal-binding</keyword>
<keyword evidence="3 13" id="KW-0732">Signal</keyword>
<dbReference type="AlphaFoldDB" id="A0A3Q2Y2N7"/>
<accession>A0A3Q2Y2N7</accession>
<dbReference type="GO" id="GO:0042588">
    <property type="term" value="C:zymogen granule"/>
    <property type="evidence" value="ECO:0007669"/>
    <property type="project" value="UniProtKB-SubCell"/>
</dbReference>
<evidence type="ECO:0000256" key="3">
    <source>
        <dbReference type="ARBA" id="ARBA00022729"/>
    </source>
</evidence>
<dbReference type="PRINTS" id="PR00480">
    <property type="entry name" value="ASTACIN"/>
</dbReference>
<dbReference type="InterPro" id="IPR006026">
    <property type="entry name" value="Peptidase_Metallo"/>
</dbReference>
<evidence type="ECO:0000259" key="14">
    <source>
        <dbReference type="PROSITE" id="PS51864"/>
    </source>
</evidence>
<keyword evidence="7" id="KW-0865">Zymogen</keyword>
<evidence type="ECO:0000313" key="15">
    <source>
        <dbReference type="Ensembl" id="ENSHCOP00000011676.1"/>
    </source>
</evidence>
<reference evidence="15" key="1">
    <citation type="submission" date="2025-08" db="UniProtKB">
        <authorList>
            <consortium name="Ensembl"/>
        </authorList>
    </citation>
    <scope>IDENTIFICATION</scope>
</reference>
<dbReference type="PANTHER" id="PTHR10127">
    <property type="entry name" value="DISCOIDIN, CUB, EGF, LAMININ , AND ZINC METALLOPROTEASE DOMAIN CONTAINING"/>
    <property type="match status" value="1"/>
</dbReference>
<evidence type="ECO:0000256" key="4">
    <source>
        <dbReference type="ARBA" id="ARBA00022801"/>
    </source>
</evidence>
<dbReference type="InterPro" id="IPR001506">
    <property type="entry name" value="Peptidase_M12A"/>
</dbReference>
<comment type="cofactor">
    <cofactor evidence="12 13">
        <name>Zn(2+)</name>
        <dbReference type="ChEBI" id="CHEBI:29105"/>
    </cofactor>
    <text evidence="12 13">Binds 1 zinc ion per subunit.</text>
</comment>
<sequence length="260" mass="29500">MDFRTTVFLLLLQLGTFCYAGPDNSEDPDKSSMTETILKMNNGSTAPLMEGDLMIQRTRTAIKCAVNAQSCLWPKSGNGQVLIPYIIANQYSISERDTIEGALRGIEAGTCIRFIRRGTQKAYLNFEPRFGCFSRLGRMGGRQLVSLQRFGCVQHGIVQHEVLHALGFYHEHTRSDRDEHILIHWENIQDGKPNFEKQDTDNLDTPYDYNSIMHYGRTAFGIQEAVTMTPIPDGSVEIGQREGLSESDVLRINRLYKCWN</sequence>
<dbReference type="SUPFAM" id="SSF55486">
    <property type="entry name" value="Metalloproteases ('zincins'), catalytic domain"/>
    <property type="match status" value="1"/>
</dbReference>
<feature type="signal peptide" evidence="13">
    <location>
        <begin position="1"/>
        <end position="20"/>
    </location>
</feature>
<dbReference type="GeneTree" id="ENSGT00940000154856"/>
<dbReference type="Ensembl" id="ENSHCOT00000018477.1">
    <property type="protein sequence ID" value="ENSHCOP00000011676.1"/>
    <property type="gene ID" value="ENSHCOG00000014550.1"/>
</dbReference>
<feature type="binding site" evidence="12">
    <location>
        <position position="170"/>
    </location>
    <ligand>
        <name>Zn(2+)</name>
        <dbReference type="ChEBI" id="CHEBI:29105"/>
        <note>catalytic</note>
    </ligand>
</feature>
<dbReference type="FunFam" id="3.40.390.10:FF:000040">
    <property type="entry name" value="Metalloendopeptidase"/>
    <property type="match status" value="1"/>
</dbReference>
<dbReference type="PANTHER" id="PTHR10127:SF839">
    <property type="entry name" value="HATCHING ENZYME 1.2-RELATED"/>
    <property type="match status" value="1"/>
</dbReference>
<keyword evidence="4 12" id="KW-0378">Hydrolase</keyword>
<keyword evidence="16" id="KW-1185">Reference proteome</keyword>
<evidence type="ECO:0000256" key="10">
    <source>
        <dbReference type="ARBA" id="ARBA00023329"/>
    </source>
</evidence>
<dbReference type="Gene3D" id="3.40.390.10">
    <property type="entry name" value="Collagenase (Catalytic Domain)"/>
    <property type="match status" value="1"/>
</dbReference>
<dbReference type="Pfam" id="PF01400">
    <property type="entry name" value="Astacin"/>
    <property type="match status" value="1"/>
</dbReference>
<reference evidence="15" key="2">
    <citation type="submission" date="2025-09" db="UniProtKB">
        <authorList>
            <consortium name="Ensembl"/>
        </authorList>
    </citation>
    <scope>IDENTIFICATION</scope>
</reference>
<keyword evidence="8" id="KW-1015">Disulfide bond</keyword>
<evidence type="ECO:0000256" key="13">
    <source>
        <dbReference type="RuleBase" id="RU361183"/>
    </source>
</evidence>
<dbReference type="GO" id="GO:0006508">
    <property type="term" value="P:proteolysis"/>
    <property type="evidence" value="ECO:0007669"/>
    <property type="project" value="UniProtKB-KW"/>
</dbReference>
<keyword evidence="9" id="KW-0325">Glycoprotein</keyword>
<comment type="caution">
    <text evidence="12">Lacks conserved residue(s) required for the propagation of feature annotation.</text>
</comment>
<evidence type="ECO:0000256" key="11">
    <source>
        <dbReference type="ARBA" id="ARBA00024324"/>
    </source>
</evidence>
<dbReference type="OMA" id="NRLYKCW"/>
<feature type="active site" evidence="12">
    <location>
        <position position="161"/>
    </location>
</feature>
<evidence type="ECO:0000313" key="16">
    <source>
        <dbReference type="Proteomes" id="UP000264820"/>
    </source>
</evidence>
<dbReference type="EC" id="3.4.24.-" evidence="13"/>
<feature type="binding site" evidence="12">
    <location>
        <position position="160"/>
    </location>
    <ligand>
        <name>Zn(2+)</name>
        <dbReference type="ChEBI" id="CHEBI:29105"/>
        <note>catalytic</note>
    </ligand>
</feature>
<dbReference type="SMART" id="SM00235">
    <property type="entry name" value="ZnMc"/>
    <property type="match status" value="1"/>
</dbReference>
<feature type="domain" description="Peptidase M12A" evidence="14">
    <location>
        <begin position="60"/>
        <end position="259"/>
    </location>
</feature>
<proteinExistence type="predicted"/>
<dbReference type="GO" id="GO:0008270">
    <property type="term" value="F:zinc ion binding"/>
    <property type="evidence" value="ECO:0007669"/>
    <property type="project" value="UniProtKB-UniRule"/>
</dbReference>
<dbReference type="STRING" id="109280.ENSHCOP00000011676"/>
<keyword evidence="1 12" id="KW-0645">Protease</keyword>
<evidence type="ECO:0000256" key="9">
    <source>
        <dbReference type="ARBA" id="ARBA00023180"/>
    </source>
</evidence>